<proteinExistence type="predicted"/>
<accession>A0ABW0MRR9</accession>
<reference evidence="2" key="1">
    <citation type="journal article" date="2019" name="Int. J. Syst. Evol. Microbiol.">
        <title>The Global Catalogue of Microorganisms (GCM) 10K type strain sequencing project: providing services to taxonomists for standard genome sequencing and annotation.</title>
        <authorList>
            <consortium name="The Broad Institute Genomics Platform"/>
            <consortium name="The Broad Institute Genome Sequencing Center for Infectious Disease"/>
            <person name="Wu L."/>
            <person name="Ma J."/>
        </authorList>
    </citation>
    <scope>NUCLEOTIDE SEQUENCE [LARGE SCALE GENOMIC DNA]</scope>
    <source>
        <strain evidence="2">CCUG 43111</strain>
    </source>
</reference>
<evidence type="ECO:0000313" key="1">
    <source>
        <dbReference type="EMBL" id="MFC5480564.1"/>
    </source>
</evidence>
<keyword evidence="2" id="KW-1185">Reference proteome</keyword>
<organism evidence="1 2">
    <name type="scientific">Massilia suwonensis</name>
    <dbReference type="NCBI Taxonomy" id="648895"/>
    <lineage>
        <taxon>Bacteria</taxon>
        <taxon>Pseudomonadati</taxon>
        <taxon>Pseudomonadota</taxon>
        <taxon>Betaproteobacteria</taxon>
        <taxon>Burkholderiales</taxon>
        <taxon>Oxalobacteraceae</taxon>
        <taxon>Telluria group</taxon>
        <taxon>Massilia</taxon>
    </lineage>
</organism>
<sequence length="164" mass="18601">MEINDALHLPDPPPTPDLVVVIDRSANIEKLMTRIIFSYCSPRRDARPFMWNIVLDSSVMTLGAKAKVVMAIAQELNFKLEKDALHRVLDLRNAYAHHATDANLNMGMGPAGETEFFYEFWILRSSGKLEKKKRQQAFEEFNKAYASAQQSLVRLANLTGDFLS</sequence>
<dbReference type="RefSeq" id="WP_379760215.1">
    <property type="nucleotide sequence ID" value="NZ_JBHSMR010000014.1"/>
</dbReference>
<protein>
    <recommendedName>
        <fullName evidence="3">pEK499-p136 HEPN domain-containing protein</fullName>
    </recommendedName>
</protein>
<gene>
    <name evidence="1" type="ORF">ACFPQ5_20370</name>
</gene>
<name>A0ABW0MRR9_9BURK</name>
<comment type="caution">
    <text evidence="1">The sequence shown here is derived from an EMBL/GenBank/DDBJ whole genome shotgun (WGS) entry which is preliminary data.</text>
</comment>
<evidence type="ECO:0000313" key="2">
    <source>
        <dbReference type="Proteomes" id="UP001596101"/>
    </source>
</evidence>
<evidence type="ECO:0008006" key="3">
    <source>
        <dbReference type="Google" id="ProtNLM"/>
    </source>
</evidence>
<dbReference type="Proteomes" id="UP001596101">
    <property type="component" value="Unassembled WGS sequence"/>
</dbReference>
<dbReference type="EMBL" id="JBHSMR010000014">
    <property type="protein sequence ID" value="MFC5480564.1"/>
    <property type="molecule type" value="Genomic_DNA"/>
</dbReference>